<feature type="transmembrane region" description="Helical" evidence="1">
    <location>
        <begin position="156"/>
        <end position="179"/>
    </location>
</feature>
<evidence type="ECO:0000256" key="1">
    <source>
        <dbReference type="SAM" id="Phobius"/>
    </source>
</evidence>
<proteinExistence type="predicted"/>
<protein>
    <submittedName>
        <fullName evidence="2">Uncharacterized protein</fullName>
    </submittedName>
</protein>
<dbReference type="Proteomes" id="UP001165489">
    <property type="component" value="Unassembled WGS sequence"/>
</dbReference>
<dbReference type="EMBL" id="JAKZGP010000003">
    <property type="protein sequence ID" value="MCH7408255.1"/>
    <property type="molecule type" value="Genomic_DNA"/>
</dbReference>
<feature type="transmembrane region" description="Helical" evidence="1">
    <location>
        <begin position="191"/>
        <end position="211"/>
    </location>
</feature>
<gene>
    <name evidence="2" type="ORF">MM239_02520</name>
</gene>
<sequence>MRKLTDIEIQIIKDRLDRCLIAYVEIYDELLDHYITALEQTPKESFIIKKEALDDEFSWSIIKQMEKDLQKVAWRELMNTVKTCYKIWNLGWKKIGVLMLTTLILIPIFYVAGAAFYYVAAMMFFVILSGYSIYYNRKKYGFTLSLSPGKHQPKHIMAAMFFGSQGLVFGMINLFAQLLPKFLQNTPYENFTPILFLFLGTLLLAFSWVVFTSINLKTFKLVKS</sequence>
<accession>A0ABS9UWB0</accession>
<feature type="transmembrane region" description="Helical" evidence="1">
    <location>
        <begin position="95"/>
        <end position="112"/>
    </location>
</feature>
<keyword evidence="3" id="KW-1185">Reference proteome</keyword>
<comment type="caution">
    <text evidence="2">The sequence shown here is derived from an EMBL/GenBank/DDBJ whole genome shotgun (WGS) entry which is preliminary data.</text>
</comment>
<evidence type="ECO:0000313" key="2">
    <source>
        <dbReference type="EMBL" id="MCH7408255.1"/>
    </source>
</evidence>
<keyword evidence="1" id="KW-0812">Transmembrane</keyword>
<name>A0ABS9UWB0_9BACT</name>
<dbReference type="RefSeq" id="WP_241346325.1">
    <property type="nucleotide sequence ID" value="NZ_JAKZGP010000003.1"/>
</dbReference>
<reference evidence="2" key="1">
    <citation type="submission" date="2022-03" db="EMBL/GenBank/DDBJ databases">
        <title>De novo assembled genomes of Belliella spp. (Cyclobacteriaceae) strains.</title>
        <authorList>
            <person name="Szabo A."/>
            <person name="Korponai K."/>
            <person name="Felfoldi T."/>
        </authorList>
    </citation>
    <scope>NUCLEOTIDE SEQUENCE</scope>
    <source>
        <strain evidence="2">DSM 111904</strain>
    </source>
</reference>
<keyword evidence="1" id="KW-0472">Membrane</keyword>
<keyword evidence="1" id="KW-1133">Transmembrane helix</keyword>
<evidence type="ECO:0000313" key="3">
    <source>
        <dbReference type="Proteomes" id="UP001165489"/>
    </source>
</evidence>
<feature type="transmembrane region" description="Helical" evidence="1">
    <location>
        <begin position="118"/>
        <end position="135"/>
    </location>
</feature>
<organism evidence="2 3">
    <name type="scientific">Belliella filtrata</name>
    <dbReference type="NCBI Taxonomy" id="2923435"/>
    <lineage>
        <taxon>Bacteria</taxon>
        <taxon>Pseudomonadati</taxon>
        <taxon>Bacteroidota</taxon>
        <taxon>Cytophagia</taxon>
        <taxon>Cytophagales</taxon>
        <taxon>Cyclobacteriaceae</taxon>
        <taxon>Belliella</taxon>
    </lineage>
</organism>